<dbReference type="GeneID" id="23116377"/>
<evidence type="ECO:0000259" key="10">
    <source>
        <dbReference type="Pfam" id="PF07195"/>
    </source>
</evidence>
<protein>
    <recommendedName>
        <fullName evidence="7">Filament cap protein</fullName>
    </recommendedName>
    <alternativeName>
        <fullName evidence="6">Flagellar cap protein</fullName>
    </alternativeName>
</protein>
<keyword evidence="11" id="KW-0966">Cell projection</keyword>
<dbReference type="AlphaFoldDB" id="A0A6N2W4F5"/>
<evidence type="ECO:0000256" key="6">
    <source>
        <dbReference type="ARBA" id="ARBA00033074"/>
    </source>
</evidence>
<evidence type="ECO:0000259" key="9">
    <source>
        <dbReference type="Pfam" id="PF02465"/>
    </source>
</evidence>
<evidence type="ECO:0000256" key="1">
    <source>
        <dbReference type="ARBA" id="ARBA00004365"/>
    </source>
</evidence>
<evidence type="ECO:0000256" key="8">
    <source>
        <dbReference type="SAM" id="Coils"/>
    </source>
</evidence>
<comment type="subunit">
    <text evidence="3">Homopentamer.</text>
</comment>
<dbReference type="EMBL" id="CACRTF010000014">
    <property type="protein sequence ID" value="VYT37170.1"/>
    <property type="molecule type" value="Genomic_DNA"/>
</dbReference>
<proteinExistence type="inferred from homology"/>
<evidence type="ECO:0000256" key="4">
    <source>
        <dbReference type="ARBA" id="ARBA00023054"/>
    </source>
</evidence>
<evidence type="ECO:0000256" key="7">
    <source>
        <dbReference type="ARBA" id="ARBA00033192"/>
    </source>
</evidence>
<feature type="coiled-coil region" evidence="8">
    <location>
        <begin position="878"/>
        <end position="905"/>
    </location>
</feature>
<feature type="domain" description="Flagellar hook-associated protein 2 C-terminal" evidence="10">
    <location>
        <begin position="634"/>
        <end position="922"/>
    </location>
</feature>
<evidence type="ECO:0000313" key="11">
    <source>
        <dbReference type="EMBL" id="VYT37170.1"/>
    </source>
</evidence>
<accession>A0A6N2W4F5</accession>
<keyword evidence="4 8" id="KW-0175">Coiled coil</keyword>
<dbReference type="Pfam" id="PF07196">
    <property type="entry name" value="Flagellin_IN"/>
    <property type="match status" value="1"/>
</dbReference>
<keyword evidence="11" id="KW-0969">Cilium</keyword>
<evidence type="ECO:0000256" key="3">
    <source>
        <dbReference type="ARBA" id="ARBA00011255"/>
    </source>
</evidence>
<dbReference type="GO" id="GO:0009424">
    <property type="term" value="C:bacterial-type flagellum hook"/>
    <property type="evidence" value="ECO:0007669"/>
    <property type="project" value="InterPro"/>
</dbReference>
<dbReference type="InterPro" id="IPR010809">
    <property type="entry name" value="FliD_C"/>
</dbReference>
<dbReference type="GO" id="GO:0007155">
    <property type="term" value="P:cell adhesion"/>
    <property type="evidence" value="ECO:0007669"/>
    <property type="project" value="InterPro"/>
</dbReference>
<dbReference type="InterPro" id="IPR040026">
    <property type="entry name" value="FliD"/>
</dbReference>
<dbReference type="PANTHER" id="PTHR30288">
    <property type="entry name" value="FLAGELLAR CAP/ASSEMBLY PROTEIN FLID"/>
    <property type="match status" value="1"/>
</dbReference>
<dbReference type="GO" id="GO:0071973">
    <property type="term" value="P:bacterial-type flagellum-dependent cell motility"/>
    <property type="evidence" value="ECO:0007669"/>
    <property type="project" value="TreeGrafter"/>
</dbReference>
<evidence type="ECO:0000256" key="2">
    <source>
        <dbReference type="ARBA" id="ARBA00009764"/>
    </source>
</evidence>
<dbReference type="InterPro" id="IPR010810">
    <property type="entry name" value="Flagellin_hook_IN_motif"/>
</dbReference>
<dbReference type="Pfam" id="PF02465">
    <property type="entry name" value="FliD_N"/>
    <property type="match status" value="1"/>
</dbReference>
<comment type="subcellular location">
    <subcellularLocation>
        <location evidence="1">Bacterial flagellum</location>
    </subcellularLocation>
</comment>
<dbReference type="PANTHER" id="PTHR30288:SF0">
    <property type="entry name" value="FLAGELLAR HOOK-ASSOCIATED PROTEIN 2"/>
    <property type="match status" value="1"/>
</dbReference>
<dbReference type="GO" id="GO:0009421">
    <property type="term" value="C:bacterial-type flagellum filament cap"/>
    <property type="evidence" value="ECO:0007669"/>
    <property type="project" value="InterPro"/>
</dbReference>
<gene>
    <name evidence="11" type="primary">fliD_1</name>
    <name evidence="11" type="ORF">CBLFYP116_03278</name>
</gene>
<keyword evidence="11" id="KW-0282">Flagellum</keyword>
<dbReference type="InterPro" id="IPR003481">
    <property type="entry name" value="FliD_N"/>
</dbReference>
<organism evidence="11">
    <name type="scientific">Enterocloster bolteae</name>
    <dbReference type="NCBI Taxonomy" id="208479"/>
    <lineage>
        <taxon>Bacteria</taxon>
        <taxon>Bacillati</taxon>
        <taxon>Bacillota</taxon>
        <taxon>Clostridia</taxon>
        <taxon>Lachnospirales</taxon>
        <taxon>Lachnospiraceae</taxon>
        <taxon>Enterocloster</taxon>
    </lineage>
</organism>
<evidence type="ECO:0000256" key="5">
    <source>
        <dbReference type="ARBA" id="ARBA00023143"/>
    </source>
</evidence>
<reference evidence="11" key="1">
    <citation type="submission" date="2019-11" db="EMBL/GenBank/DDBJ databases">
        <authorList>
            <person name="Feng L."/>
        </authorList>
    </citation>
    <scope>NUCLEOTIDE SEQUENCE</scope>
    <source>
        <strain evidence="11">CbolteaeLFYP116</strain>
    </source>
</reference>
<dbReference type="RefSeq" id="WP_002577876.1">
    <property type="nucleotide sequence ID" value="NZ_BAABZS010000001.1"/>
</dbReference>
<dbReference type="Pfam" id="PF07195">
    <property type="entry name" value="FliD_C"/>
    <property type="match status" value="1"/>
</dbReference>
<comment type="similarity">
    <text evidence="2">Belongs to the FliD family.</text>
</comment>
<feature type="domain" description="Flagellar hook-associated protein 2 N-terminal" evidence="9">
    <location>
        <begin position="24"/>
        <end position="129"/>
    </location>
</feature>
<keyword evidence="5" id="KW-0975">Bacterial flagellum</keyword>
<dbReference type="Gene3D" id="3.30.70.2120">
    <property type="match status" value="2"/>
</dbReference>
<sequence length="932" mass="100113">MASVSGATSSLGNTSLRGYGGFGSGIDRDSIIEQMTAGTQSKITNQKNKMTSLGWKQEAFQAVSDKMLALQDNYFSFASGTNLKYPSMFAKNQITAMGDSDITKFVSATGSSNMLDYLSILGVKQLASSSTLQSASKGTSSIHTGITQDSLANPVYKSSLLQGRQLRFGTYSGDQYQSAGIFTFPPSYKDKDGDGKDITVSIDYTIDLDAAVEVDGVTMTGGEKLAMQLNKALSQSGIKSGEDSISDVMEFVYADGKMNLQTKAGKTTSLVINSSSSALTALGYNPQNADGTDKTVSDGISLSEFNENQKQLNDTYVNRQTMTQYLTGKKLTISFGGQTKEIELVKSGDRFADLDDLKGIIQGRLNQAFGTDNIKVAGGTDSLSFELGSNASPNQTLTVTSDNAEIRNVLGIQKGASNKLNLEGSIRDNIDKLIPDGPDAEAKRAQFLNSLETDGLVINGVKISGVTADTSIQGMIDKINANKDVGVKASYLSSSNQFVLVSSETGSGREINLEGASVDIFGAIQINPEDSLESSADKLTGGNGADFLESLRTGGLVINGVTIADVTKDTSIKDMIDKINENEATGVKASFSSSNNQLVLEALESNTDGKIELDGASNELFGIDRGNGGFIQGKNAQILVSYGNGVNTMIESSSNTFDLEGLRVTVSQEFGELKQTNGIWTSVDKSKAVTFSAKADVDGVTETVKKFIEEYNEMIKEINTQVTTRPDKAYGPLTEEQKDEMSEKSIENWEKKAKQGLLYNDATMRALSLDMQGVLTNLMANGANYKDLEEMGITISDDYLDGGTITFDEAKFKAAMTSDPEKVSNVFTGGGDIKKGLASIIEDTLTPYATKYANRNGNSYGRLIEEAGSEKIPLSIMNNQIYKDLKEMQSVLDTLNARLASEQDRYISQFTTMETLINQMNSQASYLAQFQA</sequence>
<name>A0A6N2W4F5_9FIRM</name>